<feature type="transmembrane region" description="Helical" evidence="10">
    <location>
        <begin position="81"/>
        <end position="103"/>
    </location>
</feature>
<evidence type="ECO:0000313" key="12">
    <source>
        <dbReference type="Proteomes" id="UP000044071"/>
    </source>
</evidence>
<evidence type="ECO:0000256" key="10">
    <source>
        <dbReference type="SAM" id="Phobius"/>
    </source>
</evidence>
<evidence type="ECO:0000313" key="11">
    <source>
        <dbReference type="EMBL" id="CDZ76218.1"/>
    </source>
</evidence>
<gene>
    <name evidence="11" type="ORF">BN59_00485</name>
</gene>
<dbReference type="GO" id="GO:0005886">
    <property type="term" value="C:plasma membrane"/>
    <property type="evidence" value="ECO:0007669"/>
    <property type="project" value="UniProtKB-SubCell"/>
</dbReference>
<keyword evidence="9" id="KW-0808">Transferase</keyword>
<dbReference type="GO" id="GO:0042121">
    <property type="term" value="P:alginic acid biosynthetic process"/>
    <property type="evidence" value="ECO:0007669"/>
    <property type="project" value="UniProtKB-UniRule"/>
</dbReference>
<dbReference type="UniPathway" id="UPA00286"/>
<evidence type="ECO:0000256" key="6">
    <source>
        <dbReference type="ARBA" id="ARBA00022841"/>
    </source>
</evidence>
<dbReference type="Pfam" id="PF03062">
    <property type="entry name" value="MBOAT"/>
    <property type="match status" value="1"/>
</dbReference>
<name>A0A078KWV0_9GAMM</name>
<evidence type="ECO:0000256" key="4">
    <source>
        <dbReference type="ARBA" id="ARBA00022475"/>
    </source>
</evidence>
<keyword evidence="12" id="KW-1185">Reference proteome</keyword>
<keyword evidence="5 9" id="KW-0812">Transmembrane</keyword>
<feature type="transmembrane region" description="Helical" evidence="10">
    <location>
        <begin position="123"/>
        <end position="142"/>
    </location>
</feature>
<dbReference type="STRING" id="1034943.BN59_00485"/>
<feature type="transmembrane region" description="Helical" evidence="10">
    <location>
        <begin position="455"/>
        <end position="480"/>
    </location>
</feature>
<reference evidence="11 12" key="1">
    <citation type="submission" date="2014-06" db="EMBL/GenBank/DDBJ databases">
        <authorList>
            <person name="Urmite Genomes Urmite Genomes"/>
        </authorList>
    </citation>
    <scope>NUCLEOTIDE SEQUENCE [LARGE SCALE GENOMIC DNA]</scope>
</reference>
<dbReference type="InterPro" id="IPR024194">
    <property type="entry name" value="Ac/AlaTfrase_AlgI/DltB"/>
</dbReference>
<keyword evidence="4 9" id="KW-1003">Cell membrane</keyword>
<accession>A0A078KWV0</accession>
<comment type="pathway">
    <text evidence="2 9">Glycan biosynthesis; alginate biosynthesis.</text>
</comment>
<dbReference type="InterPro" id="IPR004299">
    <property type="entry name" value="MBOAT_fam"/>
</dbReference>
<dbReference type="AlphaFoldDB" id="A0A078KWV0"/>
<evidence type="ECO:0000256" key="5">
    <source>
        <dbReference type="ARBA" id="ARBA00022692"/>
    </source>
</evidence>
<keyword evidence="7 10" id="KW-1133">Transmembrane helix</keyword>
<feature type="transmembrane region" description="Helical" evidence="10">
    <location>
        <begin position="364"/>
        <end position="382"/>
    </location>
</feature>
<evidence type="ECO:0000256" key="9">
    <source>
        <dbReference type="PIRNR" id="PIRNR016636"/>
    </source>
</evidence>
<evidence type="ECO:0000256" key="2">
    <source>
        <dbReference type="ARBA" id="ARBA00005182"/>
    </source>
</evidence>
<feature type="transmembrane region" description="Helical" evidence="10">
    <location>
        <begin position="317"/>
        <end position="344"/>
    </location>
</feature>
<feature type="transmembrane region" description="Helical" evidence="10">
    <location>
        <begin position="7"/>
        <end position="23"/>
    </location>
</feature>
<dbReference type="InterPro" id="IPR051085">
    <property type="entry name" value="MB_O-acyltransferase"/>
</dbReference>
<dbReference type="PIRSF" id="PIRSF016636">
    <property type="entry name" value="AlgI_DltB"/>
    <property type="match status" value="1"/>
</dbReference>
<sequence length="492" mass="55752">MLFTAPIFLFIFLPLFLISYYLVPNKNISAKNAVALAGSVIFFAWGEPIFVFALLIGTYFDYQISLRLAPEKPTKQSYKKLLLILAITLNTLILILSKYLNFICAEVLPLMKPWLATEVASPNLPLILGISFITFHKISYLVDSYKGRAVPPRHFFDCALYIFLFPQLIAGPIIRYHDIGSQIHARTHSIDGFISGFFRFTIGLIKKLLLADPLGLVADKVFGFAPDGLTSLYAWGGIIAYTLQIYFDFSGYSDMAIGLARMIGFRFPENFNRPYTAQSVTDFWQRWHISLSNWMKLYLYIPLGGNRVSIPRTYMNLWIVFLISGFWHGASWNFIVWGAYYGFFLCLERILATSTFFKRITLPGYFHQLLTLLIITIGWVFFRSPTLSYAIDYLLVMFGLKGLASGQVIPWGMIFSNHAITTIFIGIMLATLSTPKLRGLKGLNFSSGWNKAAELEVGGAVSLQFIISFFLLVLAASAIVSSDYVPFLYFRF</sequence>
<dbReference type="PANTHER" id="PTHR13285">
    <property type="entry name" value="ACYLTRANSFERASE"/>
    <property type="match status" value="1"/>
</dbReference>
<evidence type="ECO:0000256" key="8">
    <source>
        <dbReference type="ARBA" id="ARBA00023136"/>
    </source>
</evidence>
<dbReference type="EMBL" id="CCSB01000001">
    <property type="protein sequence ID" value="CDZ76218.1"/>
    <property type="molecule type" value="Genomic_DNA"/>
</dbReference>
<dbReference type="EC" id="2.3.1.-" evidence="9"/>
<keyword evidence="6 9" id="KW-0016">Alginate biosynthesis</keyword>
<evidence type="ECO:0000256" key="7">
    <source>
        <dbReference type="ARBA" id="ARBA00022989"/>
    </source>
</evidence>
<organism evidence="11 12">
    <name type="scientific">Legionella massiliensis</name>
    <dbReference type="NCBI Taxonomy" id="1034943"/>
    <lineage>
        <taxon>Bacteria</taxon>
        <taxon>Pseudomonadati</taxon>
        <taxon>Pseudomonadota</taxon>
        <taxon>Gammaproteobacteria</taxon>
        <taxon>Legionellales</taxon>
        <taxon>Legionellaceae</taxon>
        <taxon>Legionella</taxon>
    </lineage>
</organism>
<dbReference type="Proteomes" id="UP000044071">
    <property type="component" value="Unassembled WGS sequence"/>
</dbReference>
<feature type="transmembrane region" description="Helical" evidence="10">
    <location>
        <begin position="154"/>
        <end position="174"/>
    </location>
</feature>
<dbReference type="PANTHER" id="PTHR13285:SF18">
    <property type="entry name" value="PROTEIN-CYSTEINE N-PALMITOYLTRANSFERASE RASP"/>
    <property type="match status" value="1"/>
</dbReference>
<feature type="transmembrane region" description="Helical" evidence="10">
    <location>
        <begin position="232"/>
        <end position="252"/>
    </location>
</feature>
<dbReference type="PIRSF" id="PIRSF500217">
    <property type="entry name" value="AlgI"/>
    <property type="match status" value="1"/>
</dbReference>
<dbReference type="GO" id="GO:0016746">
    <property type="term" value="F:acyltransferase activity"/>
    <property type="evidence" value="ECO:0007669"/>
    <property type="project" value="UniProtKB-KW"/>
</dbReference>
<dbReference type="OrthoDB" id="139172at2"/>
<feature type="transmembrane region" description="Helical" evidence="10">
    <location>
        <begin position="35"/>
        <end position="60"/>
    </location>
</feature>
<feature type="transmembrane region" description="Helical" evidence="10">
    <location>
        <begin position="389"/>
        <end position="409"/>
    </location>
</feature>
<keyword evidence="9" id="KW-0997">Cell inner membrane</keyword>
<dbReference type="eggNOG" id="COG1696">
    <property type="taxonomic scope" value="Bacteria"/>
</dbReference>
<comment type="subcellular location">
    <subcellularLocation>
        <location evidence="9">Cell inner membrane</location>
    </subcellularLocation>
    <subcellularLocation>
        <location evidence="1">Cell membrane</location>
        <topology evidence="1">Multi-pass membrane protein</topology>
    </subcellularLocation>
</comment>
<evidence type="ECO:0000256" key="1">
    <source>
        <dbReference type="ARBA" id="ARBA00004651"/>
    </source>
</evidence>
<comment type="similarity">
    <text evidence="3 9">Belongs to the membrane-bound acyltransferase family.</text>
</comment>
<dbReference type="InterPro" id="IPR028362">
    <property type="entry name" value="AlgI"/>
</dbReference>
<protein>
    <recommendedName>
        <fullName evidence="9">Probable alginate O-acetylase</fullName>
        <ecNumber evidence="9">2.3.1.-</ecNumber>
    </recommendedName>
</protein>
<proteinExistence type="inferred from homology"/>
<evidence type="ECO:0000256" key="3">
    <source>
        <dbReference type="ARBA" id="ARBA00010323"/>
    </source>
</evidence>
<keyword evidence="8 9" id="KW-0472">Membrane</keyword>
<keyword evidence="9" id="KW-0012">Acyltransferase</keyword>
<feature type="transmembrane region" description="Helical" evidence="10">
    <location>
        <begin position="415"/>
        <end position="434"/>
    </location>
</feature>